<feature type="transmembrane region" description="Helical" evidence="10">
    <location>
        <begin position="270"/>
        <end position="292"/>
    </location>
</feature>
<evidence type="ECO:0000313" key="16">
    <source>
        <dbReference type="Proteomes" id="UP000182257"/>
    </source>
</evidence>
<proteinExistence type="inferred from homology"/>
<evidence type="ECO:0000256" key="3">
    <source>
        <dbReference type="ARBA" id="ARBA00022448"/>
    </source>
</evidence>
<dbReference type="Proteomes" id="UP000887097">
    <property type="component" value="Unassembled WGS sequence"/>
</dbReference>
<keyword evidence="5 10" id="KW-0653">Protein transport</keyword>
<dbReference type="Proteomes" id="UP000182257">
    <property type="component" value="Unassembled WGS sequence"/>
</dbReference>
<evidence type="ECO:0000256" key="5">
    <source>
        <dbReference type="ARBA" id="ARBA00022927"/>
    </source>
</evidence>
<evidence type="ECO:0000256" key="13">
    <source>
        <dbReference type="RuleBase" id="RU004349"/>
    </source>
</evidence>
<evidence type="ECO:0000256" key="12">
    <source>
        <dbReference type="RuleBase" id="RU003484"/>
    </source>
</evidence>
<dbReference type="InterPro" id="IPR023201">
    <property type="entry name" value="SecY_dom_sf"/>
</dbReference>
<dbReference type="OMA" id="FAMWLGE"/>
<keyword evidence="3 10" id="KW-0813">Transport</keyword>
<dbReference type="HAMAP" id="MF_01465">
    <property type="entry name" value="SecY"/>
    <property type="match status" value="1"/>
</dbReference>
<feature type="transmembrane region" description="Helical" evidence="10">
    <location>
        <begin position="154"/>
        <end position="173"/>
    </location>
</feature>
<comment type="subcellular location">
    <subcellularLocation>
        <location evidence="10">Cell membrane</location>
        <topology evidence="10">Multi-pass membrane protein</topology>
    </subcellularLocation>
    <subcellularLocation>
        <location evidence="1 12">Membrane</location>
        <topology evidence="1 12">Multi-pass membrane protein</topology>
    </subcellularLocation>
</comment>
<dbReference type="EMBL" id="BPTT01000001">
    <property type="protein sequence ID" value="GJG34516.1"/>
    <property type="molecule type" value="Genomic_DNA"/>
</dbReference>
<keyword evidence="7 10" id="KW-0811">Translocation</keyword>
<dbReference type="SUPFAM" id="SSF103491">
    <property type="entry name" value="Preprotein translocase SecY subunit"/>
    <property type="match status" value="1"/>
</dbReference>
<evidence type="ECO:0000256" key="8">
    <source>
        <dbReference type="ARBA" id="ARBA00023136"/>
    </source>
</evidence>
<evidence type="ECO:0000313" key="17">
    <source>
        <dbReference type="Proteomes" id="UP000887097"/>
    </source>
</evidence>
<reference evidence="14" key="2">
    <citation type="submission" date="2021-08" db="EMBL/GenBank/DDBJ databases">
        <title>Prevotella lacticifex sp. nov., isolated from rumen of cow.</title>
        <authorList>
            <person name="Shinkai T."/>
            <person name="Ikeyama N."/>
            <person name="Kumagai M."/>
            <person name="Ohmori H."/>
            <person name="Sakamoto M."/>
            <person name="Ohkuma M."/>
            <person name="Mitsumori M."/>
        </authorList>
    </citation>
    <scope>NUCLEOTIDE SEQUENCE</scope>
    <source>
        <strain evidence="14">JCM 8259</strain>
    </source>
</reference>
<dbReference type="InterPro" id="IPR026593">
    <property type="entry name" value="SecY"/>
</dbReference>
<keyword evidence="8 10" id="KW-0472">Membrane</keyword>
<feature type="transmembrane region" description="Helical" evidence="10">
    <location>
        <begin position="21"/>
        <end position="42"/>
    </location>
</feature>
<comment type="subunit">
    <text evidence="10">Component of the Sec protein translocase complex. Heterotrimer consisting of SecY, SecE and SecG subunits. The heterotrimers can form oligomers, although 1 heterotrimer is thought to be able to translocate proteins. Interacts with the ribosome. Interacts with SecDF, and other proteins may be involved. Interacts with SecA.</text>
</comment>
<dbReference type="PRINTS" id="PR00303">
    <property type="entry name" value="SECYTRNLCASE"/>
</dbReference>
<dbReference type="EMBL" id="FNRF01000005">
    <property type="protein sequence ID" value="SEA81110.1"/>
    <property type="molecule type" value="Genomic_DNA"/>
</dbReference>
<feature type="transmembrane region" description="Helical" evidence="10">
    <location>
        <begin position="370"/>
        <end position="391"/>
    </location>
</feature>
<dbReference type="PROSITE" id="PS00755">
    <property type="entry name" value="SECY_1"/>
    <property type="match status" value="1"/>
</dbReference>
<dbReference type="GO" id="GO:0043952">
    <property type="term" value="P:protein transport by the Sec complex"/>
    <property type="evidence" value="ECO:0007669"/>
    <property type="project" value="UniProtKB-UniRule"/>
</dbReference>
<protein>
    <recommendedName>
        <fullName evidence="9 10">Protein translocase subunit SecY</fullName>
    </recommendedName>
</protein>
<sequence length="446" mass="49070">MKKLIETLKNIWKIEDLRQRILITLLFVAIYRFGSFVVLPGINPAMLSQLQSQTAGGLMSLLDMFSGGAFSNASIFALGIMPYISASIVMQLLAVAVPYVQKMQREGESGRKKISMYTRWLTVAILMFQAPGYLMNLKMTSGAALATGISWSYFMVPAVIILAAGSMFILWLGERITDKGIGNGISLIIMIGIIARLPQAFIQEVSSRFTAITGGGLVMFLVEIIILYAVVCASIVLVQGVRKVPVQYAKRLVGNKQVGGARQYIPLKLFAANVMPIIFAQALMFIPLTIVQYSAPENASWFVRTMLDHHSWTYNIIFAILIIAFTYFYTAITLNPTQMAEDMKRNNGFIPGVKPGKETAEYIDTVMSRITLPGSLFIAFIAIMPALASLLNVQDAFSQFFGGTSLLILVGVVLDTLAQIESHLLMRHYDGLLSSGRIHGRGMAAY</sequence>
<dbReference type="GO" id="GO:0005886">
    <property type="term" value="C:plasma membrane"/>
    <property type="evidence" value="ECO:0007669"/>
    <property type="project" value="UniProtKB-SubCell"/>
</dbReference>
<keyword evidence="4 10" id="KW-0812">Transmembrane</keyword>
<feature type="transmembrane region" description="Helical" evidence="10">
    <location>
        <begin position="73"/>
        <end position="97"/>
    </location>
</feature>
<evidence type="ECO:0000256" key="1">
    <source>
        <dbReference type="ARBA" id="ARBA00004141"/>
    </source>
</evidence>
<evidence type="ECO:0000313" key="14">
    <source>
        <dbReference type="EMBL" id="GJG34516.1"/>
    </source>
</evidence>
<evidence type="ECO:0000256" key="2">
    <source>
        <dbReference type="ARBA" id="ARBA00005751"/>
    </source>
</evidence>
<evidence type="ECO:0000256" key="7">
    <source>
        <dbReference type="ARBA" id="ARBA00023010"/>
    </source>
</evidence>
<dbReference type="InterPro" id="IPR002208">
    <property type="entry name" value="SecY/SEC61-alpha"/>
</dbReference>
<evidence type="ECO:0000256" key="9">
    <source>
        <dbReference type="ARBA" id="ARBA00039733"/>
    </source>
</evidence>
<gene>
    <name evidence="10 14" type="primary">secY</name>
    <name evidence="14" type="ORF">PRMUPPPA20_26250</name>
    <name evidence="15" type="ORF">SAMN05216462_2624</name>
</gene>
<evidence type="ECO:0000313" key="15">
    <source>
        <dbReference type="EMBL" id="SEA81110.1"/>
    </source>
</evidence>
<feature type="transmembrane region" description="Helical" evidence="10">
    <location>
        <begin position="117"/>
        <end position="134"/>
    </location>
</feature>
<dbReference type="Pfam" id="PF00344">
    <property type="entry name" value="SecY"/>
    <property type="match status" value="1"/>
</dbReference>
<reference evidence="15 16" key="1">
    <citation type="submission" date="2016-10" db="EMBL/GenBank/DDBJ databases">
        <authorList>
            <person name="de Groot N.N."/>
        </authorList>
    </citation>
    <scope>NUCLEOTIDE SEQUENCE [LARGE SCALE GENOMIC DNA]</scope>
    <source>
        <strain evidence="15 16">D31d</strain>
    </source>
</reference>
<dbReference type="InterPro" id="IPR030659">
    <property type="entry name" value="SecY_CS"/>
</dbReference>
<dbReference type="GO" id="GO:0006605">
    <property type="term" value="P:protein targeting"/>
    <property type="evidence" value="ECO:0007669"/>
    <property type="project" value="UniProtKB-UniRule"/>
</dbReference>
<evidence type="ECO:0000256" key="6">
    <source>
        <dbReference type="ARBA" id="ARBA00022989"/>
    </source>
</evidence>
<evidence type="ECO:0000256" key="4">
    <source>
        <dbReference type="ARBA" id="ARBA00022692"/>
    </source>
</evidence>
<dbReference type="PIRSF" id="PIRSF004557">
    <property type="entry name" value="SecY"/>
    <property type="match status" value="1"/>
</dbReference>
<dbReference type="OrthoDB" id="9809248at2"/>
<feature type="transmembrane region" description="Helical" evidence="10">
    <location>
        <begin position="312"/>
        <end position="334"/>
    </location>
</feature>
<feature type="transmembrane region" description="Helical" evidence="10">
    <location>
        <begin position="180"/>
        <end position="197"/>
    </location>
</feature>
<keyword evidence="10" id="KW-1003">Cell membrane</keyword>
<dbReference type="GO" id="GO:0065002">
    <property type="term" value="P:intracellular protein transmembrane transport"/>
    <property type="evidence" value="ECO:0007669"/>
    <property type="project" value="UniProtKB-UniRule"/>
</dbReference>
<dbReference type="PANTHER" id="PTHR10906">
    <property type="entry name" value="SECY/SEC61-ALPHA FAMILY MEMBER"/>
    <property type="match status" value="1"/>
</dbReference>
<feature type="transmembrane region" description="Helical" evidence="10">
    <location>
        <begin position="397"/>
        <end position="418"/>
    </location>
</feature>
<dbReference type="FunFam" id="1.10.3370.10:FF:000001">
    <property type="entry name" value="Preprotein translocase subunit SecY"/>
    <property type="match status" value="1"/>
</dbReference>
<dbReference type="GeneID" id="31501642"/>
<comment type="function">
    <text evidence="10 11">The central subunit of the protein translocation channel SecYEG. Consists of two halves formed by TMs 1-5 and 6-10. These two domains form a lateral gate at the front which open onto the bilayer between TMs 2 and 7, and are clamped together by SecE at the back. The channel is closed by both a pore ring composed of hydrophobic SecY resides and a short helix (helix 2A) on the extracellular side of the membrane which forms a plug. The plug probably moves laterally to allow the channel to open. The ring and the pore may move independently.</text>
</comment>
<organism evidence="14 17">
    <name type="scientific">Xylanibacter ruminicola</name>
    <name type="common">Prevotella ruminicola</name>
    <dbReference type="NCBI Taxonomy" id="839"/>
    <lineage>
        <taxon>Bacteria</taxon>
        <taxon>Pseudomonadati</taxon>
        <taxon>Bacteroidota</taxon>
        <taxon>Bacteroidia</taxon>
        <taxon>Bacteroidales</taxon>
        <taxon>Prevotellaceae</taxon>
        <taxon>Xylanibacter</taxon>
    </lineage>
</organism>
<comment type="similarity">
    <text evidence="2 10 13">Belongs to the SecY/SEC61-alpha family.</text>
</comment>
<keyword evidence="6 10" id="KW-1133">Transmembrane helix</keyword>
<dbReference type="PROSITE" id="PS00756">
    <property type="entry name" value="SECY_2"/>
    <property type="match status" value="1"/>
</dbReference>
<dbReference type="NCBIfam" id="TIGR00967">
    <property type="entry name" value="3a0501s007"/>
    <property type="match status" value="1"/>
</dbReference>
<name>A0A1H6J7C6_XYLRU</name>
<evidence type="ECO:0000256" key="10">
    <source>
        <dbReference type="HAMAP-Rule" id="MF_01465"/>
    </source>
</evidence>
<feature type="transmembrane region" description="Helical" evidence="10">
    <location>
        <begin position="217"/>
        <end position="241"/>
    </location>
</feature>
<evidence type="ECO:0000256" key="11">
    <source>
        <dbReference type="RuleBase" id="RU000537"/>
    </source>
</evidence>
<dbReference type="AlphaFoldDB" id="A0A1H6J7C6"/>
<accession>A0A1H6J7C6</accession>
<dbReference type="RefSeq" id="WP_013063504.1">
    <property type="nucleotide sequence ID" value="NZ_BPTT01000001.1"/>
</dbReference>
<dbReference type="Gene3D" id="1.10.3370.10">
    <property type="entry name" value="SecY subunit domain"/>
    <property type="match status" value="1"/>
</dbReference>